<keyword evidence="2" id="KW-1185">Reference proteome</keyword>
<proteinExistence type="predicted"/>
<dbReference type="PROSITE" id="PS51257">
    <property type="entry name" value="PROKAR_LIPOPROTEIN"/>
    <property type="match status" value="1"/>
</dbReference>
<evidence type="ECO:0008006" key="3">
    <source>
        <dbReference type="Google" id="ProtNLM"/>
    </source>
</evidence>
<evidence type="ECO:0000313" key="1">
    <source>
        <dbReference type="EMBL" id="MFN0256352.1"/>
    </source>
</evidence>
<reference evidence="1 2" key="1">
    <citation type="submission" date="2024-12" db="EMBL/GenBank/DDBJ databases">
        <authorList>
            <person name="Hu S."/>
        </authorList>
    </citation>
    <scope>NUCLEOTIDE SEQUENCE [LARGE SCALE GENOMIC DNA]</scope>
    <source>
        <strain evidence="1 2">THG-T11</strain>
    </source>
</reference>
<gene>
    <name evidence="1" type="ORF">E6A44_012255</name>
</gene>
<sequence>MKKVIIPTLLTIGLVYSCSSSTDKSANSAEDLQKTTTFAFSDTVKLDTFKVALIGKDTKDMQLLFTIKSADGNEIYRQEIKAEELLKNYIATADMKKESDKMKFLKEEIAYFFEEHHFLEPAVTADEQPDKNVPDKTFYNELKKSGLNGFDYRLGKDHNIYIAWSAKEQKVKIYYKCC</sequence>
<dbReference type="EMBL" id="SSHJ02000007">
    <property type="protein sequence ID" value="MFN0256352.1"/>
    <property type="molecule type" value="Genomic_DNA"/>
</dbReference>
<comment type="caution">
    <text evidence="1">The sequence shown here is derived from an EMBL/GenBank/DDBJ whole genome shotgun (WGS) entry which is preliminary data.</text>
</comment>
<dbReference type="RefSeq" id="WP_138723466.1">
    <property type="nucleotide sequence ID" value="NZ_SSHJ02000007.1"/>
</dbReference>
<protein>
    <recommendedName>
        <fullName evidence="3">Lipoprotein</fullName>
    </recommendedName>
</protein>
<evidence type="ECO:0000313" key="2">
    <source>
        <dbReference type="Proteomes" id="UP001517247"/>
    </source>
</evidence>
<dbReference type="Proteomes" id="UP001517247">
    <property type="component" value="Unassembled WGS sequence"/>
</dbReference>
<organism evidence="1 2">
    <name type="scientific">Pedobacter ureilyticus</name>
    <dbReference type="NCBI Taxonomy" id="1393051"/>
    <lineage>
        <taxon>Bacteria</taxon>
        <taxon>Pseudomonadati</taxon>
        <taxon>Bacteroidota</taxon>
        <taxon>Sphingobacteriia</taxon>
        <taxon>Sphingobacteriales</taxon>
        <taxon>Sphingobacteriaceae</taxon>
        <taxon>Pedobacter</taxon>
    </lineage>
</organism>
<name>A0ABW9J726_9SPHI</name>
<accession>A0ABW9J726</accession>